<dbReference type="EMBL" id="SNRW01048624">
    <property type="protein sequence ID" value="KAA6312782.1"/>
    <property type="molecule type" value="Genomic_DNA"/>
</dbReference>
<organism evidence="1 2">
    <name type="scientific">Streblomastix strix</name>
    <dbReference type="NCBI Taxonomy" id="222440"/>
    <lineage>
        <taxon>Eukaryota</taxon>
        <taxon>Metamonada</taxon>
        <taxon>Preaxostyla</taxon>
        <taxon>Oxymonadida</taxon>
        <taxon>Streblomastigidae</taxon>
        <taxon>Streblomastix</taxon>
    </lineage>
</organism>
<dbReference type="OrthoDB" id="2157854at2759"/>
<evidence type="ECO:0000313" key="1">
    <source>
        <dbReference type="EMBL" id="KAA6312782.1"/>
    </source>
</evidence>
<reference evidence="1 2" key="1">
    <citation type="submission" date="2019-03" db="EMBL/GenBank/DDBJ databases">
        <title>Single cell metagenomics reveals metabolic interactions within the superorganism composed of flagellate Streblomastix strix and complex community of Bacteroidetes bacteria on its surface.</title>
        <authorList>
            <person name="Treitli S.C."/>
            <person name="Kolisko M."/>
            <person name="Husnik F."/>
            <person name="Keeling P."/>
            <person name="Hampl V."/>
        </authorList>
    </citation>
    <scope>NUCLEOTIDE SEQUENCE [LARGE SCALE GENOMIC DNA]</scope>
    <source>
        <strain evidence="1">ST1C</strain>
    </source>
</reference>
<dbReference type="AlphaFoldDB" id="A0A5J4PUJ0"/>
<gene>
    <name evidence="1" type="ORF">EZS28_055865</name>
</gene>
<protein>
    <submittedName>
        <fullName evidence="1">Uncharacterized protein</fullName>
    </submittedName>
</protein>
<accession>A0A5J4PUJ0</accession>
<proteinExistence type="predicted"/>
<evidence type="ECO:0000313" key="2">
    <source>
        <dbReference type="Proteomes" id="UP000324800"/>
    </source>
</evidence>
<comment type="caution">
    <text evidence="1">The sequence shown here is derived from an EMBL/GenBank/DDBJ whole genome shotgun (WGS) entry which is preliminary data.</text>
</comment>
<name>A0A5J4PUJ0_9EUKA</name>
<feature type="non-terminal residue" evidence="1">
    <location>
        <position position="103"/>
    </location>
</feature>
<dbReference type="Proteomes" id="UP000324800">
    <property type="component" value="Unassembled WGS sequence"/>
</dbReference>
<sequence>MDRVHFYYDHFKEWLSWESCSIAEEKKPLGCAIESQRESIIYLAPKCYSGIHNKKDEDGDDEDVIRMKETIEKKSGLIRDDYINCIENNSNVSVPVTQIQLKN</sequence>